<evidence type="ECO:0000256" key="3">
    <source>
        <dbReference type="ARBA" id="ARBA00011738"/>
    </source>
</evidence>
<dbReference type="Gene3D" id="3.40.640.10">
    <property type="entry name" value="Type I PLP-dependent aspartate aminotransferase-like (Major domain)"/>
    <property type="match status" value="1"/>
</dbReference>
<dbReference type="FunFam" id="3.40.640.10:FF:000024">
    <property type="entry name" value="Kynurenine--oxoglutarate transaminase 3"/>
    <property type="match status" value="1"/>
</dbReference>
<evidence type="ECO:0000313" key="12">
    <source>
        <dbReference type="Proteomes" id="UP000694843"/>
    </source>
</evidence>
<dbReference type="OrthoDB" id="2414662at2759"/>
<dbReference type="PANTHER" id="PTHR43807:SF20">
    <property type="entry name" value="FI04487P"/>
    <property type="match status" value="1"/>
</dbReference>
<dbReference type="UniPathway" id="UPA00334">
    <property type="reaction ID" value="UER00726"/>
</dbReference>
<evidence type="ECO:0000256" key="10">
    <source>
        <dbReference type="ARBA" id="ARBA00049325"/>
    </source>
</evidence>
<dbReference type="GO" id="GO:0030170">
    <property type="term" value="F:pyridoxal phosphate binding"/>
    <property type="evidence" value="ECO:0007669"/>
    <property type="project" value="InterPro"/>
</dbReference>
<evidence type="ECO:0000256" key="2">
    <source>
        <dbReference type="ARBA" id="ARBA00007441"/>
    </source>
</evidence>
<evidence type="ECO:0000259" key="11">
    <source>
        <dbReference type="Pfam" id="PF00155"/>
    </source>
</evidence>
<dbReference type="Pfam" id="PF00155">
    <property type="entry name" value="Aminotran_1_2"/>
    <property type="match status" value="1"/>
</dbReference>
<evidence type="ECO:0000256" key="7">
    <source>
        <dbReference type="ARBA" id="ARBA00022990"/>
    </source>
</evidence>
<evidence type="ECO:0000256" key="8">
    <source>
        <dbReference type="ARBA" id="ARBA00023239"/>
    </source>
</evidence>
<dbReference type="GO" id="GO:0016212">
    <property type="term" value="F:kynurenine-oxoglutarate transaminase activity"/>
    <property type="evidence" value="ECO:0007669"/>
    <property type="project" value="UniProtKB-ARBA"/>
</dbReference>
<dbReference type="FunFam" id="3.90.1150.10:FF:000021">
    <property type="entry name" value="Kynurenine--oxoglutarate transaminase 3"/>
    <property type="match status" value="1"/>
</dbReference>
<comment type="similarity">
    <text evidence="2">Belongs to the class-I pyridoxal-phosphate-dependent aminotransferase family.</text>
</comment>
<dbReference type="Gene3D" id="3.90.1150.10">
    <property type="entry name" value="Aspartate Aminotransferase, domain 1"/>
    <property type="match status" value="1"/>
</dbReference>
<evidence type="ECO:0000256" key="4">
    <source>
        <dbReference type="ARBA" id="ARBA00022576"/>
    </source>
</evidence>
<dbReference type="SUPFAM" id="SSF53383">
    <property type="entry name" value="PLP-dependent transferases"/>
    <property type="match status" value="1"/>
</dbReference>
<dbReference type="Proteomes" id="UP000694843">
    <property type="component" value="Unplaced"/>
</dbReference>
<organism evidence="12 13">
    <name type="scientific">Hyalella azteca</name>
    <name type="common">Amphipod</name>
    <dbReference type="NCBI Taxonomy" id="294128"/>
    <lineage>
        <taxon>Eukaryota</taxon>
        <taxon>Metazoa</taxon>
        <taxon>Ecdysozoa</taxon>
        <taxon>Arthropoda</taxon>
        <taxon>Crustacea</taxon>
        <taxon>Multicrustacea</taxon>
        <taxon>Malacostraca</taxon>
        <taxon>Eumalacostraca</taxon>
        <taxon>Peracarida</taxon>
        <taxon>Amphipoda</taxon>
        <taxon>Senticaudata</taxon>
        <taxon>Talitrida</taxon>
        <taxon>Talitroidea</taxon>
        <taxon>Hyalellidae</taxon>
        <taxon>Hyalella</taxon>
    </lineage>
</organism>
<dbReference type="InterPro" id="IPR004839">
    <property type="entry name" value="Aminotransferase_I/II_large"/>
</dbReference>
<keyword evidence="12" id="KW-1185">Reference proteome</keyword>
<dbReference type="InterPro" id="IPR015421">
    <property type="entry name" value="PyrdxlP-dep_Trfase_major"/>
</dbReference>
<comment type="catalytic activity">
    <reaction evidence="10">
        <text>an S-substituted L-cysteine + H2O = a thiol + pyruvate + NH4(+)</text>
        <dbReference type="Rhea" id="RHEA:18121"/>
        <dbReference type="ChEBI" id="CHEBI:15361"/>
        <dbReference type="ChEBI" id="CHEBI:15377"/>
        <dbReference type="ChEBI" id="CHEBI:28938"/>
        <dbReference type="ChEBI" id="CHEBI:29256"/>
        <dbReference type="ChEBI" id="CHEBI:58717"/>
        <dbReference type="EC" id="4.4.1.13"/>
    </reaction>
    <physiologicalReaction direction="left-to-right" evidence="10">
        <dbReference type="Rhea" id="RHEA:18122"/>
    </physiologicalReaction>
</comment>
<dbReference type="PANTHER" id="PTHR43807">
    <property type="entry name" value="FI04487P"/>
    <property type="match status" value="1"/>
</dbReference>
<sequence length="498" mass="55023">MIFYMGKYQCINFARVGLGCSLNKFSFKYYSLFNTIPPLTKLSFACPCSVTLCPNLSTFDPRFVHTSSAIMSSTSVPPPALKTKGIEKSVWVEFIQLALEAKPLNLGQGFPDFAAPNNVRKALSKVCMDAENVLLNQYTRGYGHPRLVNALSKLYTQEMGRPIDAMNEVLVTAGAYESLFVAIMGLVNPGDEVVIIEPFFDCYQPQVKMAGGVPVFVPLRPSKVGGVTSSADWKLDPAELAAAFSSKTKAIVVNTPNNPLGKVFSRAELEMIGDLCKKHNAIAIMDEVYEWMTFTGEEHVRMATLPGMWERTITIGSAGKTFSVTGWKIGWTIGPSNLLAGPKVVHQHSVYTCTTPVQEAVAIGFEEEIGRRDSPDCYFKSLPAELEGKRDLMISILQDSGLHPIVPQGGYFILADVRDIMTKVEVGGDPNEPKDFRFVKWLSRSRKLQGIPPSAFFSDEHKSIGEDYIRFCFIKEDSNLLKAGEILKKLKEDLAAKL</sequence>
<keyword evidence="8" id="KW-0456">Lyase</keyword>
<accession>A0A8B7NJD8</accession>
<keyword evidence="5" id="KW-0808">Transferase</keyword>
<evidence type="ECO:0000256" key="6">
    <source>
        <dbReference type="ARBA" id="ARBA00022898"/>
    </source>
</evidence>
<dbReference type="GO" id="GO:0005739">
    <property type="term" value="C:mitochondrion"/>
    <property type="evidence" value="ECO:0007669"/>
    <property type="project" value="TreeGrafter"/>
</dbReference>
<dbReference type="InterPro" id="IPR051326">
    <property type="entry name" value="Kynurenine-oxoglutarate_AT"/>
</dbReference>
<dbReference type="InterPro" id="IPR015424">
    <property type="entry name" value="PyrdxlP-dep_Trfase"/>
</dbReference>
<evidence type="ECO:0000256" key="1">
    <source>
        <dbReference type="ARBA" id="ARBA00001933"/>
    </source>
</evidence>
<keyword evidence="6" id="KW-0663">Pyridoxal phosphate</keyword>
<reference evidence="13" key="1">
    <citation type="submission" date="2025-08" db="UniProtKB">
        <authorList>
            <consortium name="RefSeq"/>
        </authorList>
    </citation>
    <scope>IDENTIFICATION</scope>
    <source>
        <tissue evidence="13">Whole organism</tissue>
    </source>
</reference>
<dbReference type="GO" id="GO:0097053">
    <property type="term" value="P:L-kynurenine catabolic process"/>
    <property type="evidence" value="ECO:0007669"/>
    <property type="project" value="UniProtKB-UniPathway"/>
</dbReference>
<keyword evidence="4" id="KW-0032">Aminotransferase</keyword>
<dbReference type="KEGG" id="hazt:108670781"/>
<comment type="pathway">
    <text evidence="9">Amino-acid degradation; L-kynurenine degradation; kynurenate from L-kynurenine: step 1/2.</text>
</comment>
<gene>
    <name evidence="13" type="primary">LOC108670781</name>
</gene>
<comment type="subunit">
    <text evidence="3">Homodimer.</text>
</comment>
<evidence type="ECO:0000256" key="9">
    <source>
        <dbReference type="ARBA" id="ARBA00024016"/>
    </source>
</evidence>
<evidence type="ECO:0000313" key="13">
    <source>
        <dbReference type="RefSeq" id="XP_018013764.1"/>
    </source>
</evidence>
<name>A0A8B7NJD8_HYAAZ</name>
<dbReference type="GeneID" id="108670781"/>
<dbReference type="OMA" id="LGWSVWP"/>
<feature type="domain" description="Aminotransferase class I/classII large" evidence="11">
    <location>
        <begin position="103"/>
        <end position="419"/>
    </location>
</feature>
<dbReference type="RefSeq" id="XP_018013764.1">
    <property type="nucleotide sequence ID" value="XM_018158275.2"/>
</dbReference>
<comment type="cofactor">
    <cofactor evidence="1">
        <name>pyridoxal 5'-phosphate</name>
        <dbReference type="ChEBI" id="CHEBI:597326"/>
    </cofactor>
</comment>
<proteinExistence type="inferred from homology"/>
<dbReference type="AlphaFoldDB" id="A0A8B7NJD8"/>
<protein>
    <submittedName>
        <fullName evidence="13">Kynurenine aminotransferase-like</fullName>
    </submittedName>
</protein>
<dbReference type="GO" id="GO:0047804">
    <property type="term" value="F:cysteine-S-conjugate beta-lyase activity"/>
    <property type="evidence" value="ECO:0007669"/>
    <property type="project" value="UniProtKB-EC"/>
</dbReference>
<evidence type="ECO:0000256" key="5">
    <source>
        <dbReference type="ARBA" id="ARBA00022679"/>
    </source>
</evidence>
<dbReference type="InterPro" id="IPR015422">
    <property type="entry name" value="PyrdxlP-dep_Trfase_small"/>
</dbReference>
<dbReference type="FunFam" id="3.90.1150.10:FF:000275">
    <property type="entry name" value="kynurenine--oxoglutarate transaminase 1"/>
    <property type="match status" value="1"/>
</dbReference>
<keyword evidence="7" id="KW-0007">Acetylation</keyword>
<dbReference type="CDD" id="cd00609">
    <property type="entry name" value="AAT_like"/>
    <property type="match status" value="1"/>
</dbReference>